<reference evidence="2 3" key="1">
    <citation type="submission" date="2019-05" db="EMBL/GenBank/DDBJ databases">
        <title>Genome-based reclassification of Lactobacillus casei as Lactobacillus casei subsp. casei. subsp.nov., description of Lactobacillus casei subsp. zeae subsp. nov., and emended description of Lactobacillus casei.</title>
        <authorList>
            <person name="Huang C.-H."/>
        </authorList>
    </citation>
    <scope>NUCLEOTIDE SEQUENCE [LARGE SCALE GENOMIC DNA]</scope>
    <source>
        <strain evidence="2 3">CRBIP24.58</strain>
    </source>
</reference>
<evidence type="ECO:0000256" key="1">
    <source>
        <dbReference type="SAM" id="MobiDB-lite"/>
    </source>
</evidence>
<comment type="caution">
    <text evidence="2">The sequence shown here is derived from an EMBL/GenBank/DDBJ whole genome shotgun (WGS) entry which is preliminary data.</text>
</comment>
<dbReference type="NCBIfam" id="NF040517">
    <property type="entry name" value="Lacto_Palin_RP2"/>
    <property type="match status" value="1"/>
</dbReference>
<accession>A0A5R8M2U2</accession>
<evidence type="ECO:0000313" key="3">
    <source>
        <dbReference type="Proteomes" id="UP000307781"/>
    </source>
</evidence>
<gene>
    <name evidence="2" type="ORF">FEI14_01965</name>
</gene>
<sequence length="66" mass="7567">MGRQSGSETRLQSQKSTCKDLKSKWPKTSHLDLRPLTLRFLSAPAHALKRDRRARNLHIRTLVAMA</sequence>
<feature type="region of interest" description="Disordered" evidence="1">
    <location>
        <begin position="1"/>
        <end position="24"/>
    </location>
</feature>
<dbReference type="Proteomes" id="UP000307781">
    <property type="component" value="Unassembled WGS sequence"/>
</dbReference>
<dbReference type="EMBL" id="VBWN01000001">
    <property type="protein sequence ID" value="TLF43936.1"/>
    <property type="molecule type" value="Genomic_DNA"/>
</dbReference>
<protein>
    <submittedName>
        <fullName evidence="2">Uncharacterized protein</fullName>
    </submittedName>
</protein>
<organism evidence="2 3">
    <name type="scientific">Lacticaseibacillus zeae</name>
    <name type="common">Lactobacillus zeae</name>
    <dbReference type="NCBI Taxonomy" id="57037"/>
    <lineage>
        <taxon>Bacteria</taxon>
        <taxon>Bacillati</taxon>
        <taxon>Bacillota</taxon>
        <taxon>Bacilli</taxon>
        <taxon>Lactobacillales</taxon>
        <taxon>Lactobacillaceae</taxon>
        <taxon>Lacticaseibacillus</taxon>
    </lineage>
</organism>
<name>A0A5R8M2U2_LACZE</name>
<dbReference type="AntiFam" id="ANF00267">
    <property type="entry name" value="DNA repeat translations related to WP_015765070.1"/>
</dbReference>
<evidence type="ECO:0000313" key="2">
    <source>
        <dbReference type="EMBL" id="TLF43936.1"/>
    </source>
</evidence>
<proteinExistence type="predicted"/>
<feature type="compositionally biased region" description="Polar residues" evidence="1">
    <location>
        <begin position="1"/>
        <end position="16"/>
    </location>
</feature>
<dbReference type="AlphaFoldDB" id="A0A5R8M2U2"/>